<evidence type="ECO:0000313" key="4">
    <source>
        <dbReference type="Proteomes" id="UP000029870"/>
    </source>
</evidence>
<dbReference type="Proteomes" id="UP000029870">
    <property type="component" value="Unassembled WGS sequence"/>
</dbReference>
<sequence length="193" mass="22945">MKKYKHAKVRNNSQFIQVEACIKNVRYRFSTKLLATQENLDYVELNYKEIIEQYKNQKSIETNKDNPYLLANYGYQILELERTTCKESTYIRYHNVFKKHIVSTIGNMLINDFSPKVMKEVFATKLSHLSFANRNIAMSILKKIFNHAITDEVYIKANPMVCIKRGKNNQITHRNKPFELHEVMQIIDYIDKR</sequence>
<accession>A0A6D2C1Q7</accession>
<dbReference type="RefSeq" id="WP_004087827.1">
    <property type="nucleotide sequence ID" value="NZ_JRPG02000078.1"/>
</dbReference>
<gene>
    <name evidence="3" type="ORF">LS77_011315</name>
</gene>
<dbReference type="SUPFAM" id="SSF56349">
    <property type="entry name" value="DNA breaking-rejoining enzymes"/>
    <property type="match status" value="1"/>
</dbReference>
<dbReference type="InterPro" id="IPR004107">
    <property type="entry name" value="Integrase_SAM-like_N"/>
</dbReference>
<dbReference type="Gene3D" id="1.10.150.130">
    <property type="match status" value="1"/>
</dbReference>
<reference evidence="3 4" key="1">
    <citation type="journal article" date="2014" name="Genome Announc.">
        <title>Draft genome sequences of eight enterohepatic helicobacter species isolated from both laboratory and wild rodents.</title>
        <authorList>
            <person name="Sheh A."/>
            <person name="Shen Z."/>
            <person name="Fox J.G."/>
        </authorList>
    </citation>
    <scope>NUCLEOTIDE SEQUENCE [LARGE SCALE GENOMIC DNA]</scope>
    <source>
        <strain evidence="3 4">Missouri</strain>
    </source>
</reference>
<protein>
    <recommendedName>
        <fullName evidence="2">Integrase SAM-like N-terminal domain-containing protein</fullName>
    </recommendedName>
</protein>
<comment type="caution">
    <text evidence="3">The sequence shown here is derived from an EMBL/GenBank/DDBJ whole genome shotgun (WGS) entry which is preliminary data.</text>
</comment>
<evidence type="ECO:0000313" key="3">
    <source>
        <dbReference type="EMBL" id="TLE01996.1"/>
    </source>
</evidence>
<dbReference type="GeneID" id="60657557"/>
<evidence type="ECO:0000259" key="2">
    <source>
        <dbReference type="Pfam" id="PF14659"/>
    </source>
</evidence>
<dbReference type="GO" id="GO:0015074">
    <property type="term" value="P:DNA integration"/>
    <property type="evidence" value="ECO:0007669"/>
    <property type="project" value="InterPro"/>
</dbReference>
<dbReference type="GO" id="GO:0003677">
    <property type="term" value="F:DNA binding"/>
    <property type="evidence" value="ECO:0007669"/>
    <property type="project" value="UniProtKB-KW"/>
</dbReference>
<evidence type="ECO:0000256" key="1">
    <source>
        <dbReference type="ARBA" id="ARBA00023125"/>
    </source>
</evidence>
<organism evidence="3 4">
    <name type="scientific">Helicobacter bilis</name>
    <dbReference type="NCBI Taxonomy" id="37372"/>
    <lineage>
        <taxon>Bacteria</taxon>
        <taxon>Pseudomonadati</taxon>
        <taxon>Campylobacterota</taxon>
        <taxon>Epsilonproteobacteria</taxon>
        <taxon>Campylobacterales</taxon>
        <taxon>Helicobacteraceae</taxon>
        <taxon>Helicobacter</taxon>
    </lineage>
</organism>
<dbReference type="AlphaFoldDB" id="A0A6D2C1Q7"/>
<dbReference type="InterPro" id="IPR011010">
    <property type="entry name" value="DNA_brk_join_enz"/>
</dbReference>
<keyword evidence="1" id="KW-0238">DNA-binding</keyword>
<dbReference type="Pfam" id="PF14659">
    <property type="entry name" value="Phage_int_SAM_3"/>
    <property type="match status" value="1"/>
</dbReference>
<dbReference type="EMBL" id="JRPH02000078">
    <property type="protein sequence ID" value="TLE01996.1"/>
    <property type="molecule type" value="Genomic_DNA"/>
</dbReference>
<dbReference type="InterPro" id="IPR010998">
    <property type="entry name" value="Integrase_recombinase_N"/>
</dbReference>
<feature type="domain" description="Integrase SAM-like N-terminal" evidence="2">
    <location>
        <begin position="81"/>
        <end position="125"/>
    </location>
</feature>
<name>A0A6D2C1Q7_9HELI</name>
<proteinExistence type="predicted"/>